<protein>
    <recommendedName>
        <fullName evidence="4">Secreted protein</fullName>
    </recommendedName>
</protein>
<gene>
    <name evidence="2" type="ORF">NDU88_006993</name>
</gene>
<dbReference type="Proteomes" id="UP001066276">
    <property type="component" value="Chromosome 2_1"/>
</dbReference>
<evidence type="ECO:0000313" key="2">
    <source>
        <dbReference type="EMBL" id="KAJ1203200.1"/>
    </source>
</evidence>
<evidence type="ECO:0008006" key="4">
    <source>
        <dbReference type="Google" id="ProtNLM"/>
    </source>
</evidence>
<proteinExistence type="predicted"/>
<reference evidence="2" key="1">
    <citation type="journal article" date="2022" name="bioRxiv">
        <title>Sequencing and chromosome-scale assembly of the giantPleurodeles waltlgenome.</title>
        <authorList>
            <person name="Brown T."/>
            <person name="Elewa A."/>
            <person name="Iarovenko S."/>
            <person name="Subramanian E."/>
            <person name="Araus A.J."/>
            <person name="Petzold A."/>
            <person name="Susuki M."/>
            <person name="Suzuki K.-i.T."/>
            <person name="Hayashi T."/>
            <person name="Toyoda A."/>
            <person name="Oliveira C."/>
            <person name="Osipova E."/>
            <person name="Leigh N.D."/>
            <person name="Simon A."/>
            <person name="Yun M.H."/>
        </authorList>
    </citation>
    <scope>NUCLEOTIDE SEQUENCE</scope>
    <source>
        <strain evidence="2">20211129_DDA</strain>
        <tissue evidence="2">Liver</tissue>
    </source>
</reference>
<dbReference type="AlphaFoldDB" id="A0AAV7VR64"/>
<sequence>MSRLPCALCICPLVSSTPSGCPARLRPGRSAARAAHLFRDSPQSRGSHPWRPRGVEQEKPWGEPRGTRQAVRRHRTAHGAIG</sequence>
<evidence type="ECO:0000256" key="1">
    <source>
        <dbReference type="SAM" id="MobiDB-lite"/>
    </source>
</evidence>
<dbReference type="EMBL" id="JANPWB010000003">
    <property type="protein sequence ID" value="KAJ1203200.1"/>
    <property type="molecule type" value="Genomic_DNA"/>
</dbReference>
<feature type="compositionally biased region" description="Basic residues" evidence="1">
    <location>
        <begin position="70"/>
        <end position="82"/>
    </location>
</feature>
<organism evidence="2 3">
    <name type="scientific">Pleurodeles waltl</name>
    <name type="common">Iberian ribbed newt</name>
    <dbReference type="NCBI Taxonomy" id="8319"/>
    <lineage>
        <taxon>Eukaryota</taxon>
        <taxon>Metazoa</taxon>
        <taxon>Chordata</taxon>
        <taxon>Craniata</taxon>
        <taxon>Vertebrata</taxon>
        <taxon>Euteleostomi</taxon>
        <taxon>Amphibia</taxon>
        <taxon>Batrachia</taxon>
        <taxon>Caudata</taxon>
        <taxon>Salamandroidea</taxon>
        <taxon>Salamandridae</taxon>
        <taxon>Pleurodelinae</taxon>
        <taxon>Pleurodeles</taxon>
    </lineage>
</organism>
<name>A0AAV7VR64_PLEWA</name>
<accession>A0AAV7VR64</accession>
<feature type="compositionally biased region" description="Basic and acidic residues" evidence="1">
    <location>
        <begin position="53"/>
        <end position="66"/>
    </location>
</feature>
<comment type="caution">
    <text evidence="2">The sequence shown here is derived from an EMBL/GenBank/DDBJ whole genome shotgun (WGS) entry which is preliminary data.</text>
</comment>
<keyword evidence="3" id="KW-1185">Reference proteome</keyword>
<evidence type="ECO:0000313" key="3">
    <source>
        <dbReference type="Proteomes" id="UP001066276"/>
    </source>
</evidence>
<feature type="region of interest" description="Disordered" evidence="1">
    <location>
        <begin position="37"/>
        <end position="82"/>
    </location>
</feature>